<feature type="compositionally biased region" description="Basic and acidic residues" evidence="1">
    <location>
        <begin position="46"/>
        <end position="58"/>
    </location>
</feature>
<reference evidence="2 4" key="1">
    <citation type="submission" date="2020-01" db="EMBL/GenBank/DDBJ databases">
        <authorList>
            <person name="Mishra B."/>
        </authorList>
    </citation>
    <scope>NUCLEOTIDE SEQUENCE [LARGE SCALE GENOMIC DNA]</scope>
</reference>
<feature type="compositionally biased region" description="Basic and acidic residues" evidence="1">
    <location>
        <begin position="67"/>
        <end position="77"/>
    </location>
</feature>
<dbReference type="EMBL" id="CACVBM020001607">
    <property type="protein sequence ID" value="CAA7055800.1"/>
    <property type="molecule type" value="Genomic_DNA"/>
</dbReference>
<proteinExistence type="predicted"/>
<evidence type="ECO:0000313" key="2">
    <source>
        <dbReference type="EMBL" id="CAA7045963.1"/>
    </source>
</evidence>
<protein>
    <submittedName>
        <fullName evidence="2">Uncharacterized protein</fullName>
    </submittedName>
</protein>
<dbReference type="EMBL" id="CACVBM020001335">
    <property type="protein sequence ID" value="CAA7045963.1"/>
    <property type="molecule type" value="Genomic_DNA"/>
</dbReference>
<evidence type="ECO:0000313" key="4">
    <source>
        <dbReference type="Proteomes" id="UP000467841"/>
    </source>
</evidence>
<name>A0A6D2K8X9_9BRAS</name>
<dbReference type="AlphaFoldDB" id="A0A6D2K8X9"/>
<sequence>MADGNNTNPPSPVLPAGDVPRTSTAATITPRQQSEAITVPDLTETPAERVARLARKEAGTSNEADATAERLEAERDEAQRKKDAFVDYYSNWSFATRASGSLVNEHTIMATHSDIARDNPRLPFYVNDTTVNLMDAPTAVIDLCNLLNRSEDAYSHEAASMGRVTEREYLLLPAGLPIPHVPINEVGTPEAVKRFDTTWLMAVYALNKSLCNDTANGNDIKFGLARMQAVKLGWYDGLQPQVKMVTVPANLLKIMTDDKATISSLESSYGCSMDGAIGLRVYVPYQGTSFHHWTASRV</sequence>
<dbReference type="Proteomes" id="UP000467841">
    <property type="component" value="Unassembled WGS sequence"/>
</dbReference>
<feature type="compositionally biased region" description="Polar residues" evidence="1">
    <location>
        <begin position="21"/>
        <end position="36"/>
    </location>
</feature>
<organism evidence="2 4">
    <name type="scientific">Microthlaspi erraticum</name>
    <dbReference type="NCBI Taxonomy" id="1685480"/>
    <lineage>
        <taxon>Eukaryota</taxon>
        <taxon>Viridiplantae</taxon>
        <taxon>Streptophyta</taxon>
        <taxon>Embryophyta</taxon>
        <taxon>Tracheophyta</taxon>
        <taxon>Spermatophyta</taxon>
        <taxon>Magnoliopsida</taxon>
        <taxon>eudicotyledons</taxon>
        <taxon>Gunneridae</taxon>
        <taxon>Pentapetalae</taxon>
        <taxon>rosids</taxon>
        <taxon>malvids</taxon>
        <taxon>Brassicales</taxon>
        <taxon>Brassicaceae</taxon>
        <taxon>Coluteocarpeae</taxon>
        <taxon>Microthlaspi</taxon>
    </lineage>
</organism>
<accession>A0A6D2K8X9</accession>
<evidence type="ECO:0000313" key="3">
    <source>
        <dbReference type="EMBL" id="CAA7055800.1"/>
    </source>
</evidence>
<keyword evidence="4" id="KW-1185">Reference proteome</keyword>
<gene>
    <name evidence="2" type="ORF">MERR_LOCUS33198</name>
    <name evidence="3" type="ORF">MERR_LOCUS43036</name>
</gene>
<feature type="region of interest" description="Disordered" evidence="1">
    <location>
        <begin position="1"/>
        <end position="77"/>
    </location>
</feature>
<evidence type="ECO:0000256" key="1">
    <source>
        <dbReference type="SAM" id="MobiDB-lite"/>
    </source>
</evidence>